<protein>
    <recommendedName>
        <fullName evidence="3">DUF2974 domain-containing protein</fullName>
    </recommendedName>
</protein>
<dbReference type="AlphaFoldDB" id="A0A1D8GCV2"/>
<dbReference type="Proteomes" id="UP000095743">
    <property type="component" value="Chromosome"/>
</dbReference>
<sequence length="368" mass="42307">MKNIIDYAKEIEDTFQNRQFNAVDSLVLSQLAYLYYDGVVPGLSDISSTVPIQEVAAIENPDTLYQDVRDRKSNRQLLFAFANSPRFCDTRLAFYVNQIDNTAEKQFSAVTYLLSDDSAYVAYRGTDATFVGWKEDFNMAFTSPIPSQEEGVAYLNAVADKISCKLKIGGHSKGGNIAVYSSIKCRRSVQDRITHIFDHDGPGFKDEIFQSDGYLTVKDRIRKTMPQSSVIGMLLQHQEKYSVVKSNRIWLMQHDPFSWLIDSDDFEYISSITKSALYMNETLNQWVSSLNDQKRELFVNTLYNVIKATNATTFYDLMGDWQKRAYAVLGAMKEIDDETRRFLFQTIRSLFILAMKNIREIRKHDLIL</sequence>
<keyword evidence="2" id="KW-1185">Reference proteome</keyword>
<accession>A0A1D8GCV2</accession>
<evidence type="ECO:0000313" key="2">
    <source>
        <dbReference type="Proteomes" id="UP000095743"/>
    </source>
</evidence>
<dbReference type="RefSeq" id="WP_069974305.1">
    <property type="nucleotide sequence ID" value="NZ_CP017269.1"/>
</dbReference>
<dbReference type="InterPro" id="IPR024499">
    <property type="entry name" value="Mbeg1-like"/>
</dbReference>
<name>A0A1D8GCV2_9FIRM</name>
<gene>
    <name evidence="1" type="ORF">Gferi_03545</name>
</gene>
<dbReference type="EMBL" id="CP017269">
    <property type="protein sequence ID" value="AOT68733.1"/>
    <property type="molecule type" value="Genomic_DNA"/>
</dbReference>
<proteinExistence type="predicted"/>
<evidence type="ECO:0008006" key="3">
    <source>
        <dbReference type="Google" id="ProtNLM"/>
    </source>
</evidence>
<dbReference type="SUPFAM" id="SSF53474">
    <property type="entry name" value="alpha/beta-Hydrolases"/>
    <property type="match status" value="1"/>
</dbReference>
<dbReference type="Pfam" id="PF11187">
    <property type="entry name" value="Mbeg1-like"/>
    <property type="match status" value="1"/>
</dbReference>
<dbReference type="STRING" id="1424294.Gferi_03545"/>
<dbReference type="OrthoDB" id="9769481at2"/>
<dbReference type="KEGG" id="gfe:Gferi_03545"/>
<reference evidence="1 2" key="1">
    <citation type="submission" date="2016-09" db="EMBL/GenBank/DDBJ databases">
        <title>Genomic analysis reveals versatility of anaerobic energy metabolism of Geosporobacter ferrireducens IRF9 of phylum Firmicutes.</title>
        <authorList>
            <person name="Kim S.-J."/>
        </authorList>
    </citation>
    <scope>NUCLEOTIDE SEQUENCE [LARGE SCALE GENOMIC DNA]</scope>
    <source>
        <strain evidence="1 2">IRF9</strain>
    </source>
</reference>
<organism evidence="1 2">
    <name type="scientific">Geosporobacter ferrireducens</name>
    <dbReference type="NCBI Taxonomy" id="1424294"/>
    <lineage>
        <taxon>Bacteria</taxon>
        <taxon>Bacillati</taxon>
        <taxon>Bacillota</taxon>
        <taxon>Clostridia</taxon>
        <taxon>Peptostreptococcales</taxon>
        <taxon>Thermotaleaceae</taxon>
        <taxon>Geosporobacter</taxon>
    </lineage>
</organism>
<dbReference type="InterPro" id="IPR029058">
    <property type="entry name" value="AB_hydrolase_fold"/>
</dbReference>
<evidence type="ECO:0000313" key="1">
    <source>
        <dbReference type="EMBL" id="AOT68733.1"/>
    </source>
</evidence>